<evidence type="ECO:0008006" key="3">
    <source>
        <dbReference type="Google" id="ProtNLM"/>
    </source>
</evidence>
<dbReference type="PANTHER" id="PTHR36847:SF1">
    <property type="entry name" value="AMIDOLIGASE ENZYME"/>
    <property type="match status" value="1"/>
</dbReference>
<name>A0A3N4IAU6_ASCIM</name>
<dbReference type="Proteomes" id="UP000275078">
    <property type="component" value="Unassembled WGS sequence"/>
</dbReference>
<dbReference type="Pfam" id="PF12224">
    <property type="entry name" value="Amidoligase_2"/>
    <property type="match status" value="1"/>
</dbReference>
<proteinExistence type="predicted"/>
<evidence type="ECO:0000313" key="1">
    <source>
        <dbReference type="EMBL" id="RPA81321.1"/>
    </source>
</evidence>
<reference evidence="1 2" key="1">
    <citation type="journal article" date="2018" name="Nat. Ecol. Evol.">
        <title>Pezizomycetes genomes reveal the molecular basis of ectomycorrhizal truffle lifestyle.</title>
        <authorList>
            <person name="Murat C."/>
            <person name="Payen T."/>
            <person name="Noel B."/>
            <person name="Kuo A."/>
            <person name="Morin E."/>
            <person name="Chen J."/>
            <person name="Kohler A."/>
            <person name="Krizsan K."/>
            <person name="Balestrini R."/>
            <person name="Da Silva C."/>
            <person name="Montanini B."/>
            <person name="Hainaut M."/>
            <person name="Levati E."/>
            <person name="Barry K.W."/>
            <person name="Belfiori B."/>
            <person name="Cichocki N."/>
            <person name="Clum A."/>
            <person name="Dockter R.B."/>
            <person name="Fauchery L."/>
            <person name="Guy J."/>
            <person name="Iotti M."/>
            <person name="Le Tacon F."/>
            <person name="Lindquist E.A."/>
            <person name="Lipzen A."/>
            <person name="Malagnac F."/>
            <person name="Mello A."/>
            <person name="Molinier V."/>
            <person name="Miyauchi S."/>
            <person name="Poulain J."/>
            <person name="Riccioni C."/>
            <person name="Rubini A."/>
            <person name="Sitrit Y."/>
            <person name="Splivallo R."/>
            <person name="Traeger S."/>
            <person name="Wang M."/>
            <person name="Zifcakova L."/>
            <person name="Wipf D."/>
            <person name="Zambonelli A."/>
            <person name="Paolocci F."/>
            <person name="Nowrousian M."/>
            <person name="Ottonello S."/>
            <person name="Baldrian P."/>
            <person name="Spatafora J.W."/>
            <person name="Henrissat B."/>
            <person name="Nagy L.G."/>
            <person name="Aury J.M."/>
            <person name="Wincker P."/>
            <person name="Grigoriev I.V."/>
            <person name="Bonfante P."/>
            <person name="Martin F.M."/>
        </authorList>
    </citation>
    <scope>NUCLEOTIDE SEQUENCE [LARGE SCALE GENOMIC DNA]</scope>
    <source>
        <strain evidence="1 2">RN42</strain>
    </source>
</reference>
<gene>
    <name evidence="1" type="ORF">BJ508DRAFT_361902</name>
</gene>
<dbReference type="InterPro" id="IPR022025">
    <property type="entry name" value="Amidoligase_2"/>
</dbReference>
<protein>
    <recommendedName>
        <fullName evidence="3">Amidoligase enzyme</fullName>
    </recommendedName>
</protein>
<evidence type="ECO:0000313" key="2">
    <source>
        <dbReference type="Proteomes" id="UP000275078"/>
    </source>
</evidence>
<sequence>MSMGDGIRLRNSGRLIAVEECEKKRVLIVIKKDDMDWSPRDICFGIEFEMLACLRSTAGRDCAVRGNISVDTDNSIAELLRQAQGSYLPNTVFTDKAVSDYSTWIIEKDGTLGIDPADPLSFPFELVTPILHLMQKGEEATKSNDAMLEIQLVDTTLKSILQRRSTTPSCGLHVHISLARCHTLDAYKKLARAVFHLEAVLFSLVPERKHNRYCASIRDRKDTRGRKVHKNGNSFLQTINNCTTLEEVAEACNGGSRWFLVNFQNHASTGSVEFRFLPPQTDLTNGWHWARFCALFFNGASRINNIEGVPPTVEGLKTVLDVGGRDLHYSLWDVRRALFLGHEKDMDGQVYRILCDRVPGNLWWNANGEEVLVPGCAAEWKVPGINEEGIKVGQVAWVDAMFGGVDTNWEDLEVGDLYCGNESGGSGEVDVPALSAAMDGADDAQELENEILSLLSLGDPFD</sequence>
<keyword evidence="2" id="KW-1185">Reference proteome</keyword>
<accession>A0A3N4IAU6</accession>
<dbReference type="EMBL" id="ML119680">
    <property type="protein sequence ID" value="RPA81321.1"/>
    <property type="molecule type" value="Genomic_DNA"/>
</dbReference>
<dbReference type="AlphaFoldDB" id="A0A3N4IAU6"/>
<organism evidence="1 2">
    <name type="scientific">Ascobolus immersus RN42</name>
    <dbReference type="NCBI Taxonomy" id="1160509"/>
    <lineage>
        <taxon>Eukaryota</taxon>
        <taxon>Fungi</taxon>
        <taxon>Dikarya</taxon>
        <taxon>Ascomycota</taxon>
        <taxon>Pezizomycotina</taxon>
        <taxon>Pezizomycetes</taxon>
        <taxon>Pezizales</taxon>
        <taxon>Ascobolaceae</taxon>
        <taxon>Ascobolus</taxon>
    </lineage>
</organism>
<dbReference type="PANTHER" id="PTHR36847">
    <property type="entry name" value="AMIDOLIGASE ENZYME"/>
    <property type="match status" value="1"/>
</dbReference>